<dbReference type="Gene3D" id="2.30.29.30">
    <property type="entry name" value="Pleckstrin-homology domain (PH domain)/Phosphotyrosine-binding domain (PTB)"/>
    <property type="match status" value="1"/>
</dbReference>
<dbReference type="PANTHER" id="PTHR47014">
    <property type="entry name" value="PLECKSTRIN HOMOLOGY DOMAIN-CONTAINING FAMILY S MEMBER 1"/>
    <property type="match status" value="1"/>
</dbReference>
<dbReference type="GeneID" id="103110817"/>
<protein>
    <submittedName>
        <fullName evidence="4 5">Pleckstrin homology domain-containing family S member 1 isoform X1</fullName>
    </submittedName>
</protein>
<evidence type="ECO:0000256" key="1">
    <source>
        <dbReference type="SAM" id="MobiDB-lite"/>
    </source>
</evidence>
<evidence type="ECO:0000313" key="4">
    <source>
        <dbReference type="RefSeq" id="XP_060027234.1"/>
    </source>
</evidence>
<dbReference type="Pfam" id="PF00169">
    <property type="entry name" value="PH"/>
    <property type="match status" value="1"/>
</dbReference>
<feature type="domain" description="PH" evidence="2">
    <location>
        <begin position="20"/>
        <end position="135"/>
    </location>
</feature>
<keyword evidence="3" id="KW-1185">Reference proteome</keyword>
<gene>
    <name evidence="4 5" type="primary">PLEKHS1</name>
</gene>
<evidence type="ECO:0000259" key="2">
    <source>
        <dbReference type="PROSITE" id="PS50003"/>
    </source>
</evidence>
<dbReference type="InterPro" id="IPR042986">
    <property type="entry name" value="PLEKHS1"/>
</dbReference>
<sequence>MDFRPQKSPGKQFAFAFEKEVCRQDFFIKSPPPQLFSSMPSWKKRFFVLSKSGVKGYNLSYYKDHHHRGTIEIDRNTSVEVGIRDQEKMQFVQKMFKCHPEEVMSLTTSDREYFLIGSDREKIKDWATFLSSFCLDIKAPHQNTEKLEMLLSDYKRPSSDSSLITGPSIPKATSPFSPRSSLPDMHLIGSASPGFRQALPPQNFLSEATQNMKEESHYASPRSVILELDNIIAANDSGECLEANNPEEVSQGIEKIYMSMKSCFVREMSRESPNCKDVSQDLPEIQNDGAALQEGSSRRDPCLSPTSTETPTRNDGKRPSPLTAVQLSILMNNITDDKEVEKLNVFLDPLDITNYLALTEAGGRICVSQWRGPPHLGCLFSHGDHLLAVNDLKPKSLEEVSLFLSRCIRKEKVKLTIGRIPNSEKFHIMACTCALKYQGVVPLPLATPELDRMPRRSPAIKKTTQKMTGI</sequence>
<dbReference type="InterPro" id="IPR011993">
    <property type="entry name" value="PH-like_dom_sf"/>
</dbReference>
<proteinExistence type="predicted"/>
<dbReference type="RefSeq" id="XP_060027235.1">
    <property type="nucleotide sequence ID" value="XM_060171252.1"/>
</dbReference>
<feature type="region of interest" description="Disordered" evidence="1">
    <location>
        <begin position="291"/>
        <end position="321"/>
    </location>
</feature>
<dbReference type="RefSeq" id="XP_060027234.1">
    <property type="nucleotide sequence ID" value="XM_060171251.1"/>
</dbReference>
<dbReference type="Proteomes" id="UP001652624">
    <property type="component" value="Chromosome 14"/>
</dbReference>
<dbReference type="PROSITE" id="PS50003">
    <property type="entry name" value="PH_DOMAIN"/>
    <property type="match status" value="1"/>
</dbReference>
<feature type="region of interest" description="Disordered" evidence="1">
    <location>
        <begin position="161"/>
        <end position="180"/>
    </location>
</feature>
<organism evidence="3 4">
    <name type="scientific">Erinaceus europaeus</name>
    <name type="common">Western European hedgehog</name>
    <dbReference type="NCBI Taxonomy" id="9365"/>
    <lineage>
        <taxon>Eukaryota</taxon>
        <taxon>Metazoa</taxon>
        <taxon>Chordata</taxon>
        <taxon>Craniata</taxon>
        <taxon>Vertebrata</taxon>
        <taxon>Euteleostomi</taxon>
        <taxon>Mammalia</taxon>
        <taxon>Eutheria</taxon>
        <taxon>Laurasiatheria</taxon>
        <taxon>Eulipotyphla</taxon>
        <taxon>Erinaceidae</taxon>
        <taxon>Erinaceinae</taxon>
        <taxon>Erinaceus</taxon>
    </lineage>
</organism>
<dbReference type="SMART" id="SM00233">
    <property type="entry name" value="PH"/>
    <property type="match status" value="1"/>
</dbReference>
<evidence type="ECO:0000313" key="5">
    <source>
        <dbReference type="RefSeq" id="XP_060027235.1"/>
    </source>
</evidence>
<dbReference type="InterPro" id="IPR001849">
    <property type="entry name" value="PH_domain"/>
</dbReference>
<reference evidence="4 5" key="1">
    <citation type="submission" date="2025-05" db="UniProtKB">
        <authorList>
            <consortium name="RefSeq"/>
        </authorList>
    </citation>
    <scope>IDENTIFICATION</scope>
</reference>
<dbReference type="SUPFAM" id="SSF50729">
    <property type="entry name" value="PH domain-like"/>
    <property type="match status" value="1"/>
</dbReference>
<dbReference type="PANTHER" id="PTHR47014:SF1">
    <property type="entry name" value="PLECKSTRIN HOMOLOGY DOMAIN-CONTAINING FAMILY S MEMBER 1"/>
    <property type="match status" value="1"/>
</dbReference>
<evidence type="ECO:0000313" key="3">
    <source>
        <dbReference type="Proteomes" id="UP001652624"/>
    </source>
</evidence>
<name>A0ABM3VSD0_ERIEU</name>
<accession>A0ABM3VSD0</accession>